<reference evidence="4" key="1">
    <citation type="submission" date="2021-07" db="EMBL/GenBank/DDBJ databases">
        <title>Draft genome of Mortierella alpina, strain LL118, isolated from an aspen leaf litter sample.</title>
        <authorList>
            <person name="Yang S."/>
            <person name="Vinatzer B.A."/>
        </authorList>
    </citation>
    <scope>NUCLEOTIDE SEQUENCE</scope>
    <source>
        <strain evidence="4">LL118</strain>
    </source>
</reference>
<evidence type="ECO:0000313" key="4">
    <source>
        <dbReference type="EMBL" id="KAG9325181.1"/>
    </source>
</evidence>
<organism evidence="4 5">
    <name type="scientific">Mortierella alpina</name>
    <name type="common">Oleaginous fungus</name>
    <name type="synonym">Mortierella renispora</name>
    <dbReference type="NCBI Taxonomy" id="64518"/>
    <lineage>
        <taxon>Eukaryota</taxon>
        <taxon>Fungi</taxon>
        <taxon>Fungi incertae sedis</taxon>
        <taxon>Mucoromycota</taxon>
        <taxon>Mortierellomycotina</taxon>
        <taxon>Mortierellomycetes</taxon>
        <taxon>Mortierellales</taxon>
        <taxon>Mortierellaceae</taxon>
        <taxon>Mortierella</taxon>
    </lineage>
</organism>
<comment type="caution">
    <text evidence="4">The sequence shown here is derived from an EMBL/GenBank/DDBJ whole genome shotgun (WGS) entry which is preliminary data.</text>
</comment>
<dbReference type="Pfam" id="PF10342">
    <property type="entry name" value="Kre9_KNH"/>
    <property type="match status" value="1"/>
</dbReference>
<gene>
    <name evidence="4" type="ORF">KVV02_002035</name>
</gene>
<feature type="domain" description="Yeast cell wall synthesis Kre9/Knh1-like N-terminal" evidence="3">
    <location>
        <begin position="74"/>
        <end position="167"/>
    </location>
</feature>
<sequence>MHGGPFISQGFHRIFAFCFLSSLFSSNLTLSSPLPQLFSAPPFSPTIAMKFAATLAIASTVAALASAQTIQINNPTEGSTWTVGQATSYLGWSGNCAGMGNSSKAVDVELVKGPENMVQYVAKLATIDCSGALNRADITVPDKIASGKYSIRVKTTPQDSYSNAFTIENAAVPPTDAAPSTPPTASPSKAPTSAASSLVVSSFLGLAGVAVAALQFAL</sequence>
<protein>
    <recommendedName>
        <fullName evidence="3">Yeast cell wall synthesis Kre9/Knh1-like N-terminal domain-containing protein</fullName>
    </recommendedName>
</protein>
<name>A0A9P8A9Z2_MORAP</name>
<accession>A0A9P8A9Z2</accession>
<dbReference type="InterPro" id="IPR018466">
    <property type="entry name" value="Kre9/Knh1-like_N"/>
</dbReference>
<feature type="region of interest" description="Disordered" evidence="2">
    <location>
        <begin position="172"/>
        <end position="191"/>
    </location>
</feature>
<evidence type="ECO:0000256" key="1">
    <source>
        <dbReference type="ARBA" id="ARBA00022729"/>
    </source>
</evidence>
<proteinExistence type="predicted"/>
<evidence type="ECO:0000259" key="3">
    <source>
        <dbReference type="Pfam" id="PF10342"/>
    </source>
</evidence>
<dbReference type="Proteomes" id="UP000717515">
    <property type="component" value="Unassembled WGS sequence"/>
</dbReference>
<dbReference type="AlphaFoldDB" id="A0A9P8A9Z2"/>
<dbReference type="EMBL" id="JAIFTL010000046">
    <property type="protein sequence ID" value="KAG9325181.1"/>
    <property type="molecule type" value="Genomic_DNA"/>
</dbReference>
<evidence type="ECO:0000256" key="2">
    <source>
        <dbReference type="SAM" id="MobiDB-lite"/>
    </source>
</evidence>
<evidence type="ECO:0000313" key="5">
    <source>
        <dbReference type="Proteomes" id="UP000717515"/>
    </source>
</evidence>
<keyword evidence="1" id="KW-0732">Signal</keyword>